<dbReference type="Proteomes" id="UP001497700">
    <property type="component" value="Unassembled WGS sequence"/>
</dbReference>
<reference evidence="1 2" key="1">
    <citation type="journal article" date="2022" name="New Phytol.">
        <title>Ecological generalism drives hyperdiversity of secondary metabolite gene clusters in xylarialean endophytes.</title>
        <authorList>
            <person name="Franco M.E.E."/>
            <person name="Wisecaver J.H."/>
            <person name="Arnold A.E."/>
            <person name="Ju Y.M."/>
            <person name="Slot J.C."/>
            <person name="Ahrendt S."/>
            <person name="Moore L.P."/>
            <person name="Eastman K.E."/>
            <person name="Scott K."/>
            <person name="Konkel Z."/>
            <person name="Mondo S.J."/>
            <person name="Kuo A."/>
            <person name="Hayes R.D."/>
            <person name="Haridas S."/>
            <person name="Andreopoulos B."/>
            <person name="Riley R."/>
            <person name="LaButti K."/>
            <person name="Pangilinan J."/>
            <person name="Lipzen A."/>
            <person name="Amirebrahimi M."/>
            <person name="Yan J."/>
            <person name="Adam C."/>
            <person name="Keymanesh K."/>
            <person name="Ng V."/>
            <person name="Louie K."/>
            <person name="Northen T."/>
            <person name="Drula E."/>
            <person name="Henrissat B."/>
            <person name="Hsieh H.M."/>
            <person name="Youens-Clark K."/>
            <person name="Lutzoni F."/>
            <person name="Miadlikowska J."/>
            <person name="Eastwood D.C."/>
            <person name="Hamelin R.C."/>
            <person name="Grigoriev I.V."/>
            <person name="U'Ren J.M."/>
        </authorList>
    </citation>
    <scope>NUCLEOTIDE SEQUENCE [LARGE SCALE GENOMIC DNA]</scope>
    <source>
        <strain evidence="1 2">CBS 119005</strain>
    </source>
</reference>
<keyword evidence="2" id="KW-1185">Reference proteome</keyword>
<dbReference type="EMBL" id="MU393618">
    <property type="protein sequence ID" value="KAI4859685.1"/>
    <property type="molecule type" value="Genomic_DNA"/>
</dbReference>
<sequence length="396" mass="45026">MSRPLYYWKLLSYYLTIPLGLLGLSGWRVSFGVWCRLTQDRRIARIEVPFDNDGELEEYRYKRLDENAIRLLQLEPGAYGDPLRGRLIHADIVKGQRQYTALSYTWGRPDPTQRHLLRIGNACLEVWDNLNTALRTLRSEDRPVMLWVDALCINQNDTLERGTQVQLMTQIYSGAASVHSWLGEATAASVIGMEILSYLLGDGPFDDGAPWRWRFAHEVAQGLGDIIDREYFQRIWIVQEAAVGRRVTLQVGGLSITWEAADTRRFLARIKLLEISPLWTAPQSPAIDFRALRELLEQSSTAEAKKAGHAATPTLLDIVHTMRHMHSTDPRDKIFGLMGLAAPAEVAGFVPDYLLSWEETYKKFYDHTYAAALKDPSQTLEEHVKEVSSSLQVPTQ</sequence>
<evidence type="ECO:0000313" key="2">
    <source>
        <dbReference type="Proteomes" id="UP001497700"/>
    </source>
</evidence>
<gene>
    <name evidence="1" type="ORF">F4820DRAFT_142637</name>
</gene>
<organism evidence="1 2">
    <name type="scientific">Hypoxylon rubiginosum</name>
    <dbReference type="NCBI Taxonomy" id="110542"/>
    <lineage>
        <taxon>Eukaryota</taxon>
        <taxon>Fungi</taxon>
        <taxon>Dikarya</taxon>
        <taxon>Ascomycota</taxon>
        <taxon>Pezizomycotina</taxon>
        <taxon>Sordariomycetes</taxon>
        <taxon>Xylariomycetidae</taxon>
        <taxon>Xylariales</taxon>
        <taxon>Hypoxylaceae</taxon>
        <taxon>Hypoxylon</taxon>
    </lineage>
</organism>
<protein>
    <submittedName>
        <fullName evidence="1">Heterokaryon incompatibility protein-domain-containing protein</fullName>
    </submittedName>
</protein>
<accession>A0ACB9YLG3</accession>
<comment type="caution">
    <text evidence="1">The sequence shown here is derived from an EMBL/GenBank/DDBJ whole genome shotgun (WGS) entry which is preliminary data.</text>
</comment>
<proteinExistence type="predicted"/>
<name>A0ACB9YLG3_9PEZI</name>
<evidence type="ECO:0000313" key="1">
    <source>
        <dbReference type="EMBL" id="KAI4859685.1"/>
    </source>
</evidence>